<dbReference type="AlphaFoldDB" id="A0A1I3F0H0"/>
<protein>
    <submittedName>
        <fullName evidence="2">Putative beta barrel porin-7 (BBP7)</fullName>
    </submittedName>
</protein>
<reference evidence="3" key="1">
    <citation type="submission" date="2016-10" db="EMBL/GenBank/DDBJ databases">
        <authorList>
            <person name="Varghese N."/>
            <person name="Submissions S."/>
        </authorList>
    </citation>
    <scope>NUCLEOTIDE SEQUENCE [LARGE SCALE GENOMIC DNA]</scope>
    <source>
        <strain evidence="3">DSM 26348</strain>
    </source>
</reference>
<evidence type="ECO:0000256" key="1">
    <source>
        <dbReference type="SAM" id="MobiDB-lite"/>
    </source>
</evidence>
<feature type="region of interest" description="Disordered" evidence="1">
    <location>
        <begin position="22"/>
        <end position="56"/>
    </location>
</feature>
<keyword evidence="3" id="KW-1185">Reference proteome</keyword>
<dbReference type="RefSeq" id="WP_175517240.1">
    <property type="nucleotide sequence ID" value="NZ_FOQD01000005.1"/>
</dbReference>
<feature type="compositionally biased region" description="Pro residues" evidence="1">
    <location>
        <begin position="39"/>
        <end position="51"/>
    </location>
</feature>
<evidence type="ECO:0000313" key="3">
    <source>
        <dbReference type="Proteomes" id="UP000199518"/>
    </source>
</evidence>
<dbReference type="Pfam" id="PF07585">
    <property type="entry name" value="BBP7"/>
    <property type="match status" value="1"/>
</dbReference>
<dbReference type="STRING" id="1576369.SAMN05421753_10523"/>
<organism evidence="2 3">
    <name type="scientific">Planctomicrobium piriforme</name>
    <dbReference type="NCBI Taxonomy" id="1576369"/>
    <lineage>
        <taxon>Bacteria</taxon>
        <taxon>Pseudomonadati</taxon>
        <taxon>Planctomycetota</taxon>
        <taxon>Planctomycetia</taxon>
        <taxon>Planctomycetales</taxon>
        <taxon>Planctomycetaceae</taxon>
        <taxon>Planctomicrobium</taxon>
    </lineage>
</organism>
<dbReference type="Proteomes" id="UP000199518">
    <property type="component" value="Unassembled WGS sequence"/>
</dbReference>
<dbReference type="InterPro" id="IPR011446">
    <property type="entry name" value="BBP7"/>
</dbReference>
<accession>A0A1I3F0H0</accession>
<evidence type="ECO:0000313" key="2">
    <source>
        <dbReference type="EMBL" id="SFI04714.1"/>
    </source>
</evidence>
<dbReference type="EMBL" id="FOQD01000005">
    <property type="protein sequence ID" value="SFI04714.1"/>
    <property type="molecule type" value="Genomic_DNA"/>
</dbReference>
<proteinExistence type="predicted"/>
<name>A0A1I3F0H0_9PLAN</name>
<sequence>MNLRTTGIFLTLGALLSGQARGQDSWGAPTAPPAGYYQPCPPGVPGPPGAPPGSSMYEQLLPDRHVFYDDDSRCDLTWKEAFAESYVRLDYVHWNISGANNVLLGAPTLSGATTLAAVDPVTGFQPQTTAVVPRLGDPYDEVNGLRGVIGFPTNVGTLEAEAFYFQQANNKLSMAPNTNPITGVTTIGATTLFNNGVLSDTTMILYDQGYFAQQKTTFFGSEANWIFKPFTPNVDVEVSPIVGFRYMQLKDQLLIQGQDIQSATVTLNHMIESMARNNIFGPQIGLRAETSVWRFDFGAETKFIAGINNVHEWLHTQEIYNPTTSADPNQTTEAPRTVHNNRTRFAPILDLALTAKYHMSDRLSIFASYEFMLGTGFARTFDNIYYNAPASVNSPSAIGLQSKLDEFMAYGFAIGGEYTFR</sequence>
<gene>
    <name evidence="2" type="ORF">SAMN05421753_10523</name>
</gene>